<dbReference type="PANTHER" id="PTHR11106:SF111">
    <property type="entry name" value="MACRO DOMAIN-CONTAINING PROTEIN"/>
    <property type="match status" value="1"/>
</dbReference>
<name>A0A0T5X9F6_9BACT</name>
<dbReference type="Gene3D" id="3.40.220.10">
    <property type="entry name" value="Leucine Aminopeptidase, subunit E, domain 1"/>
    <property type="match status" value="1"/>
</dbReference>
<evidence type="ECO:0000313" key="3">
    <source>
        <dbReference type="Proteomes" id="UP000005273"/>
    </source>
</evidence>
<protein>
    <submittedName>
        <fullName evidence="2">Macro domain protein</fullName>
    </submittedName>
</protein>
<feature type="domain" description="Macro" evidence="1">
    <location>
        <begin position="1"/>
        <end position="177"/>
    </location>
</feature>
<dbReference type="eggNOG" id="COG2110">
    <property type="taxonomic scope" value="Bacteria"/>
</dbReference>
<keyword evidence="3" id="KW-1185">Reference proteome</keyword>
<reference evidence="3" key="1">
    <citation type="submission" date="2012-09" db="EMBL/GenBank/DDBJ databases">
        <authorList>
            <person name="Weinstock G."/>
            <person name="Sodergren E."/>
            <person name="Clifton S."/>
            <person name="Fulton L."/>
            <person name="Fulton B."/>
            <person name="Courtney L."/>
            <person name="Fronick C."/>
            <person name="Harrison M."/>
            <person name="Strong C."/>
            <person name="Farmer C."/>
            <person name="Delehaunty K."/>
            <person name="Markovic C."/>
            <person name="Hall O."/>
            <person name="Minx P."/>
            <person name="Tomlinson C."/>
            <person name="Mitreva M."/>
            <person name="Nelson J."/>
            <person name="Hou S."/>
            <person name="Wollam A."/>
            <person name="Pepin K.H."/>
            <person name="Johnson M."/>
            <person name="Bhonagiri V."/>
            <person name="Nash W.E."/>
            <person name="Suruliraj S."/>
            <person name="Warren W."/>
            <person name="Chinwalla A."/>
            <person name="Mardis E.R."/>
            <person name="Wilson R.K."/>
        </authorList>
    </citation>
    <scope>NUCLEOTIDE SEQUENCE [LARGE SCALE GENOMIC DNA]</scope>
    <source>
        <strain evidence="3">OS1</strain>
    </source>
</reference>
<dbReference type="RefSeq" id="WP_009202327.1">
    <property type="nucleotide sequence ID" value="NZ_ACJX03000001.1"/>
</dbReference>
<dbReference type="PANTHER" id="PTHR11106">
    <property type="entry name" value="GANGLIOSIDE INDUCED DIFFERENTIATION ASSOCIATED PROTEIN 2-RELATED"/>
    <property type="match status" value="1"/>
</dbReference>
<dbReference type="PROSITE" id="PS51154">
    <property type="entry name" value="MACRO"/>
    <property type="match status" value="1"/>
</dbReference>
<dbReference type="AlphaFoldDB" id="A0A0T5X9F6"/>
<evidence type="ECO:0000313" key="2">
    <source>
        <dbReference type="EMBL" id="KRT35021.1"/>
    </source>
</evidence>
<gene>
    <name evidence="2" type="ORF">HMPREF1705_04282</name>
</gene>
<dbReference type="Pfam" id="PF01661">
    <property type="entry name" value="Macro"/>
    <property type="match status" value="1"/>
</dbReference>
<dbReference type="EMBL" id="ACJX03000001">
    <property type="protein sequence ID" value="KRT35021.1"/>
    <property type="molecule type" value="Genomic_DNA"/>
</dbReference>
<dbReference type="Proteomes" id="UP000005273">
    <property type="component" value="Unassembled WGS sequence"/>
</dbReference>
<dbReference type="SMART" id="SM00506">
    <property type="entry name" value="A1pp"/>
    <property type="match status" value="1"/>
</dbReference>
<accession>A0A0T5X9F6</accession>
<dbReference type="InterPro" id="IPR043472">
    <property type="entry name" value="Macro_dom-like"/>
</dbReference>
<dbReference type="SUPFAM" id="SSF52949">
    <property type="entry name" value="Macro domain-like"/>
    <property type="match status" value="1"/>
</dbReference>
<comment type="caution">
    <text evidence="2">The sequence shown here is derived from an EMBL/GenBank/DDBJ whole genome shotgun (WGS) entry which is preliminary data.</text>
</comment>
<proteinExistence type="predicted"/>
<dbReference type="OrthoDB" id="6194521at2"/>
<sequence length="178" mass="19419">MLTEAKVKAVTIRLYKGDITSYDGDAIVNAANNHLWMGSGVAGAIKKKGGDAIEKEAVSEGPVKVGEAVVTGAGKLKVDYVIHAVVMDQDLKTNERSIREATQSALMRCDELKIERVAFPALGTGVGSIDYETCARAMLEEMMYYIEEEDTSLKEIAIYLYGDEPYQVFAEALEEIVS</sequence>
<dbReference type="InterPro" id="IPR002589">
    <property type="entry name" value="Macro_dom"/>
</dbReference>
<organism evidence="2 3">
    <name type="scientific">Acetomicrobium hydrogeniformans ATCC BAA-1850</name>
    <dbReference type="NCBI Taxonomy" id="592015"/>
    <lineage>
        <taxon>Bacteria</taxon>
        <taxon>Thermotogati</taxon>
        <taxon>Synergistota</taxon>
        <taxon>Synergistia</taxon>
        <taxon>Synergistales</taxon>
        <taxon>Acetomicrobiaceae</taxon>
        <taxon>Acetomicrobium</taxon>
    </lineage>
</organism>
<dbReference type="STRING" id="592015.HMPREF1705_04282"/>
<evidence type="ECO:0000259" key="1">
    <source>
        <dbReference type="PROSITE" id="PS51154"/>
    </source>
</evidence>